<dbReference type="Proteomes" id="UP000028524">
    <property type="component" value="Unassembled WGS sequence"/>
</dbReference>
<evidence type="ECO:0000313" key="3">
    <source>
        <dbReference type="Proteomes" id="UP000028524"/>
    </source>
</evidence>
<gene>
    <name evidence="2" type="ORF">S40285_09570</name>
</gene>
<reference evidence="2 3" key="1">
    <citation type="journal article" date="2014" name="BMC Genomics">
        <title>Comparative genome sequencing reveals chemotype-specific gene clusters in the toxigenic black mold Stachybotrys.</title>
        <authorList>
            <person name="Semeiks J."/>
            <person name="Borek D."/>
            <person name="Otwinowski Z."/>
            <person name="Grishin N.V."/>
        </authorList>
    </citation>
    <scope>NUCLEOTIDE SEQUENCE [LARGE SCALE GENOMIC DNA]</scope>
    <source>
        <strain evidence="2 3">IBT 40285</strain>
    </source>
</reference>
<proteinExistence type="predicted"/>
<evidence type="ECO:0000259" key="1">
    <source>
        <dbReference type="Pfam" id="PF10017"/>
    </source>
</evidence>
<feature type="non-terminal residue" evidence="2">
    <location>
        <position position="60"/>
    </location>
</feature>
<name>A0A084QVR7_STAC4</name>
<dbReference type="Pfam" id="PF10017">
    <property type="entry name" value="Methyltransf_33"/>
    <property type="match status" value="1"/>
</dbReference>
<dbReference type="STRING" id="1283841.A0A084QVR7"/>
<protein>
    <recommendedName>
        <fullName evidence="1">Histidine-specific methyltransferase SAM-dependent domain-containing protein</fullName>
    </recommendedName>
</protein>
<dbReference type="AlphaFoldDB" id="A0A084QVR7"/>
<dbReference type="InterPro" id="IPR029063">
    <property type="entry name" value="SAM-dependent_MTases_sf"/>
</dbReference>
<sequence length="60" mass="6690">MPDGTSIIDMGAANSTKYGLYVEEFIAQGKTCSYFPLDVPYDSLLKQVENARDKFKDVHA</sequence>
<dbReference type="OrthoDB" id="5150167at2759"/>
<dbReference type="InterPro" id="IPR019257">
    <property type="entry name" value="MeTrfase_dom"/>
</dbReference>
<dbReference type="InParanoid" id="A0A084QVR7"/>
<keyword evidence="3" id="KW-1185">Reference proteome</keyword>
<dbReference type="HOGENOM" id="CLU_2948382_0_0_1"/>
<evidence type="ECO:0000313" key="2">
    <source>
        <dbReference type="EMBL" id="KFA68052.1"/>
    </source>
</evidence>
<dbReference type="Gene3D" id="3.40.50.150">
    <property type="entry name" value="Vaccinia Virus protein VP39"/>
    <property type="match status" value="1"/>
</dbReference>
<feature type="domain" description="Histidine-specific methyltransferase SAM-dependent" evidence="1">
    <location>
        <begin position="5"/>
        <end position="59"/>
    </location>
</feature>
<organism evidence="2 3">
    <name type="scientific">Stachybotrys chlorohalonatus (strain IBT 40285)</name>
    <dbReference type="NCBI Taxonomy" id="1283841"/>
    <lineage>
        <taxon>Eukaryota</taxon>
        <taxon>Fungi</taxon>
        <taxon>Dikarya</taxon>
        <taxon>Ascomycota</taxon>
        <taxon>Pezizomycotina</taxon>
        <taxon>Sordariomycetes</taxon>
        <taxon>Hypocreomycetidae</taxon>
        <taxon>Hypocreales</taxon>
        <taxon>Stachybotryaceae</taxon>
        <taxon>Stachybotrys</taxon>
    </lineage>
</organism>
<accession>A0A084QVR7</accession>
<dbReference type="EMBL" id="KL660013">
    <property type="protein sequence ID" value="KFA68052.1"/>
    <property type="molecule type" value="Genomic_DNA"/>
</dbReference>